<feature type="domain" description="PPM-type phosphatase" evidence="6">
    <location>
        <begin position="46"/>
        <end position="342"/>
    </location>
</feature>
<dbReference type="EMBL" id="HBHK01023924">
    <property type="protein sequence ID" value="CAD9702832.1"/>
    <property type="molecule type" value="Transcribed_RNA"/>
</dbReference>
<gene>
    <name evidence="7" type="ORF">QSP1433_LOCUS15055</name>
</gene>
<comment type="similarity">
    <text evidence="5">Belongs to the PP2C family.</text>
</comment>
<proteinExistence type="inferred from homology"/>
<evidence type="ECO:0000256" key="1">
    <source>
        <dbReference type="ARBA" id="ARBA00004170"/>
    </source>
</evidence>
<organism evidence="7">
    <name type="scientific">Mucochytrium quahogii</name>
    <dbReference type="NCBI Taxonomy" id="96639"/>
    <lineage>
        <taxon>Eukaryota</taxon>
        <taxon>Sar</taxon>
        <taxon>Stramenopiles</taxon>
        <taxon>Bigyra</taxon>
        <taxon>Labyrinthulomycetes</taxon>
        <taxon>Thraustochytrida</taxon>
        <taxon>Thraustochytriidae</taxon>
        <taxon>Mucochytrium</taxon>
    </lineage>
</organism>
<comment type="subcellular location">
    <subcellularLocation>
        <location evidence="1">Membrane</location>
        <topology evidence="1">Peripheral membrane protein</topology>
    </subcellularLocation>
</comment>
<protein>
    <recommendedName>
        <fullName evidence="6">PPM-type phosphatase domain-containing protein</fullName>
    </recommendedName>
</protein>
<evidence type="ECO:0000256" key="2">
    <source>
        <dbReference type="ARBA" id="ARBA00022723"/>
    </source>
</evidence>
<dbReference type="PANTHER" id="PTHR47992">
    <property type="entry name" value="PROTEIN PHOSPHATASE"/>
    <property type="match status" value="1"/>
</dbReference>
<evidence type="ECO:0000259" key="6">
    <source>
        <dbReference type="PROSITE" id="PS51746"/>
    </source>
</evidence>
<dbReference type="CDD" id="cd00143">
    <property type="entry name" value="PP2Cc"/>
    <property type="match status" value="1"/>
</dbReference>
<name>A0A7S2WR80_9STRA</name>
<sequence>MFHRILSRYHVVGAVATIGGAAYAANSWKRIAYNKDAENSTQYSKAFSVFASRGPRGTMEDEYYISNARNFFAVFDGHGGAQVAKQAKKEVYECFERELESCDDVEDAYKNAFGTVSASVFKNKKLDMQGTTAVSVYLEEKHIWTANIGDSRAVLCRDGEAVDITQDHKPNSPDEKERIEKLGGNVRWYGYLGPDRQPVPGMGAYRINGNLAVSRALGDRLESPFVSDKPDIECFERDEEADRFIILASDGLWDVMTSREAVRFVQQILAGSVGALEQGAKNSLKTRHASRSLTKWMRTYSGDTKMVRAVLDTRKAKIAKYLVEESLRRGTADNVTVIVVWLK</sequence>
<evidence type="ECO:0000256" key="3">
    <source>
        <dbReference type="ARBA" id="ARBA00022801"/>
    </source>
</evidence>
<accession>A0A7S2WR80</accession>
<evidence type="ECO:0000313" key="7">
    <source>
        <dbReference type="EMBL" id="CAD9702832.1"/>
    </source>
</evidence>
<dbReference type="InterPro" id="IPR015655">
    <property type="entry name" value="PP2C"/>
</dbReference>
<dbReference type="InterPro" id="IPR000222">
    <property type="entry name" value="PP2C_BS"/>
</dbReference>
<dbReference type="GO" id="GO:0016020">
    <property type="term" value="C:membrane"/>
    <property type="evidence" value="ECO:0007669"/>
    <property type="project" value="UniProtKB-SubCell"/>
</dbReference>
<dbReference type="SMART" id="SM00332">
    <property type="entry name" value="PP2Cc"/>
    <property type="match status" value="1"/>
</dbReference>
<dbReference type="Gene3D" id="3.60.40.10">
    <property type="entry name" value="PPM-type phosphatase domain"/>
    <property type="match status" value="1"/>
</dbReference>
<dbReference type="GO" id="GO:0046872">
    <property type="term" value="F:metal ion binding"/>
    <property type="evidence" value="ECO:0007669"/>
    <property type="project" value="UniProtKB-KW"/>
</dbReference>
<evidence type="ECO:0000256" key="4">
    <source>
        <dbReference type="ARBA" id="ARBA00022912"/>
    </source>
</evidence>
<keyword evidence="2" id="KW-0479">Metal-binding</keyword>
<dbReference type="SUPFAM" id="SSF81606">
    <property type="entry name" value="PP2C-like"/>
    <property type="match status" value="1"/>
</dbReference>
<dbReference type="GO" id="GO:0004722">
    <property type="term" value="F:protein serine/threonine phosphatase activity"/>
    <property type="evidence" value="ECO:0007669"/>
    <property type="project" value="InterPro"/>
</dbReference>
<dbReference type="PROSITE" id="PS01032">
    <property type="entry name" value="PPM_1"/>
    <property type="match status" value="1"/>
</dbReference>
<reference evidence="7" key="1">
    <citation type="submission" date="2021-01" db="EMBL/GenBank/DDBJ databases">
        <authorList>
            <person name="Corre E."/>
            <person name="Pelletier E."/>
            <person name="Niang G."/>
            <person name="Scheremetjew M."/>
            <person name="Finn R."/>
            <person name="Kale V."/>
            <person name="Holt S."/>
            <person name="Cochrane G."/>
            <person name="Meng A."/>
            <person name="Brown T."/>
            <person name="Cohen L."/>
        </authorList>
    </citation>
    <scope>NUCLEOTIDE SEQUENCE</scope>
    <source>
        <strain evidence="7">NY070348D</strain>
    </source>
</reference>
<dbReference type="InterPro" id="IPR036457">
    <property type="entry name" value="PPM-type-like_dom_sf"/>
</dbReference>
<evidence type="ECO:0000256" key="5">
    <source>
        <dbReference type="RuleBase" id="RU003465"/>
    </source>
</evidence>
<dbReference type="AlphaFoldDB" id="A0A7S2WR80"/>
<keyword evidence="3 5" id="KW-0378">Hydrolase</keyword>
<keyword evidence="4 5" id="KW-0904">Protein phosphatase</keyword>
<dbReference type="InterPro" id="IPR001932">
    <property type="entry name" value="PPM-type_phosphatase-like_dom"/>
</dbReference>
<dbReference type="PROSITE" id="PS51746">
    <property type="entry name" value="PPM_2"/>
    <property type="match status" value="1"/>
</dbReference>
<dbReference type="Pfam" id="PF00481">
    <property type="entry name" value="PP2C"/>
    <property type="match status" value="1"/>
</dbReference>